<keyword evidence="3" id="KW-1185">Reference proteome</keyword>
<accession>A0ABT6XAP7</accession>
<reference evidence="2" key="1">
    <citation type="submission" date="2023-05" db="EMBL/GenBank/DDBJ databases">
        <title>Limnohabitans sp. strain HM2-2 Genome sequencing and assembly.</title>
        <authorList>
            <person name="Jung Y."/>
        </authorList>
    </citation>
    <scope>NUCLEOTIDE SEQUENCE</scope>
    <source>
        <strain evidence="2">HM2-2</strain>
    </source>
</reference>
<dbReference type="Pfam" id="PF08811">
    <property type="entry name" value="DUF1800"/>
    <property type="match status" value="1"/>
</dbReference>
<evidence type="ECO:0000313" key="2">
    <source>
        <dbReference type="EMBL" id="MDI9235206.1"/>
    </source>
</evidence>
<dbReference type="RefSeq" id="WP_283225537.1">
    <property type="nucleotide sequence ID" value="NZ_JASGBH010000016.1"/>
</dbReference>
<evidence type="ECO:0000313" key="3">
    <source>
        <dbReference type="Proteomes" id="UP001431902"/>
    </source>
</evidence>
<keyword evidence="1" id="KW-0732">Signal</keyword>
<sequence>MILFAQHRLFALLLLTALLVACGGGEGTEGKAVADPDDGVLAGLLAAPVTEEQATRFLWKSAFGPTDESIALVRRLGYAGFVDRQLNLQTSQYSNYLMEPYGYPGRTELDGQCAQHGTESTRVCLEWIYEKQRAPSVIFFKSAVHDPDQLRLRVAFALSQILVVSMNLDYRTAYGMRSYQQMLRNMAFGNYRDVLMAITMHPYMGAWLDHAKNTRQAPNQNFARELLQLFSVGTYLLNQDGTYQLNARGELQETYTEAHVRDFSRALTGWTYPASFMGANLTQADDSHDTGSKTLLRGQILPANQSTTADLQGVIDNVFNHPNTGPYVCRQLIQFLVTSNPSPAYVARVVKVFNKNSSNARGDLKAVVRAILLDSEALNPPDAAGRLLEPAIASAGLVRAVGGASDGAYLDEMSFAQGQRPFAAPSVFNFYSFQYQLPVNGRRLQAPQFAIATLPAVTARLQYLDNLLSAGGAPADTSLPQGYRSGTQLSFPARWLQLAGTNVDALVDMLNVRLAGGVLTPASRNLIAAQVKALPGVSSQDQRGRVALAIFMVAATPHFMTHR</sequence>
<proteinExistence type="predicted"/>
<feature type="chain" id="PRO_5047020406" evidence="1">
    <location>
        <begin position="22"/>
        <end position="563"/>
    </location>
</feature>
<evidence type="ECO:0000256" key="1">
    <source>
        <dbReference type="SAM" id="SignalP"/>
    </source>
</evidence>
<dbReference type="Proteomes" id="UP001431902">
    <property type="component" value="Unassembled WGS sequence"/>
</dbReference>
<organism evidence="2 3">
    <name type="scientific">Limnohabitans lacus</name>
    <dbReference type="NCBI Taxonomy" id="3045173"/>
    <lineage>
        <taxon>Bacteria</taxon>
        <taxon>Pseudomonadati</taxon>
        <taxon>Pseudomonadota</taxon>
        <taxon>Betaproteobacteria</taxon>
        <taxon>Burkholderiales</taxon>
        <taxon>Comamonadaceae</taxon>
        <taxon>Limnohabitans</taxon>
    </lineage>
</organism>
<dbReference type="EMBL" id="JASGBH010000016">
    <property type="protein sequence ID" value="MDI9235206.1"/>
    <property type="molecule type" value="Genomic_DNA"/>
</dbReference>
<feature type="signal peptide" evidence="1">
    <location>
        <begin position="1"/>
        <end position="21"/>
    </location>
</feature>
<gene>
    <name evidence="2" type="ORF">QLQ16_15315</name>
</gene>
<name>A0ABT6XAP7_9BURK</name>
<protein>
    <submittedName>
        <fullName evidence="2">DUF1800 family protein</fullName>
    </submittedName>
</protein>
<dbReference type="InterPro" id="IPR014917">
    <property type="entry name" value="DUF1800"/>
</dbReference>
<comment type="caution">
    <text evidence="2">The sequence shown here is derived from an EMBL/GenBank/DDBJ whole genome shotgun (WGS) entry which is preliminary data.</text>
</comment>